<dbReference type="PANTHER" id="PTHR24201">
    <property type="entry name" value="ANK_REP_REGION DOMAIN-CONTAINING PROTEIN"/>
    <property type="match status" value="1"/>
</dbReference>
<sequence length="175" mass="18916">MTHPQKQSASARGDLNGVQLLLQDGTNVNGFNRFLRTALQVVMLGSTAVVRALLEWGADPNLRDPDCGLTVTHDAAREGFVDTVRLLLEYGADANQVDNRGNLPLHLAAREGHLPVVQLLIGHTADPQSVNNQGYTAGQLARLYGRTDEGTSLLPSASSAQNIQKHNMRHFNGTD</sequence>
<evidence type="ECO:0000256" key="3">
    <source>
        <dbReference type="PROSITE-ProRule" id="PRU00023"/>
    </source>
</evidence>
<proteinExistence type="predicted"/>
<dbReference type="Proteomes" id="UP000472264">
    <property type="component" value="Chromosome 4"/>
</dbReference>
<feature type="repeat" description="ANK" evidence="3">
    <location>
        <begin position="67"/>
        <end position="99"/>
    </location>
</feature>
<evidence type="ECO:0000313" key="5">
    <source>
        <dbReference type="Proteomes" id="UP000472264"/>
    </source>
</evidence>
<dbReference type="InterPro" id="IPR018294">
    <property type="entry name" value="ISPD_synthase_CS"/>
</dbReference>
<dbReference type="InParanoid" id="A0A665UTC0"/>
<evidence type="ECO:0000313" key="4">
    <source>
        <dbReference type="Ensembl" id="ENSENLP00000022626.1"/>
    </source>
</evidence>
<dbReference type="Gene3D" id="1.25.40.20">
    <property type="entry name" value="Ankyrin repeat-containing domain"/>
    <property type="match status" value="1"/>
</dbReference>
<reference evidence="4" key="1">
    <citation type="submission" date="2021-04" db="EMBL/GenBank/DDBJ databases">
        <authorList>
            <consortium name="Wellcome Sanger Institute Data Sharing"/>
        </authorList>
    </citation>
    <scope>NUCLEOTIDE SEQUENCE [LARGE SCALE GENOMIC DNA]</scope>
</reference>
<evidence type="ECO:0000256" key="1">
    <source>
        <dbReference type="ARBA" id="ARBA00022737"/>
    </source>
</evidence>
<dbReference type="PROSITE" id="PS01295">
    <property type="entry name" value="ISPD"/>
    <property type="match status" value="1"/>
</dbReference>
<dbReference type="InterPro" id="IPR050776">
    <property type="entry name" value="Ank_Repeat/CDKN_Inhibitor"/>
</dbReference>
<dbReference type="OMA" id="PWQLAHD"/>
<dbReference type="Ensembl" id="ENSENLT00000023389.1">
    <property type="protein sequence ID" value="ENSENLP00000022626.1"/>
    <property type="gene ID" value="ENSENLG00000010259.1"/>
</dbReference>
<dbReference type="GO" id="GO:0003824">
    <property type="term" value="F:catalytic activity"/>
    <property type="evidence" value="ECO:0007669"/>
    <property type="project" value="InterPro"/>
</dbReference>
<dbReference type="Pfam" id="PF12796">
    <property type="entry name" value="Ank_2"/>
    <property type="match status" value="1"/>
</dbReference>
<feature type="repeat" description="ANK" evidence="3">
    <location>
        <begin position="100"/>
        <end position="132"/>
    </location>
</feature>
<evidence type="ECO:0000256" key="2">
    <source>
        <dbReference type="ARBA" id="ARBA00023043"/>
    </source>
</evidence>
<dbReference type="SMART" id="SM00248">
    <property type="entry name" value="ANK"/>
    <property type="match status" value="4"/>
</dbReference>
<keyword evidence="5" id="KW-1185">Reference proteome</keyword>
<dbReference type="InterPro" id="IPR002110">
    <property type="entry name" value="Ankyrin_rpt"/>
</dbReference>
<dbReference type="AlphaFoldDB" id="A0A665UTC0"/>
<dbReference type="FunCoup" id="A0A665UTC0">
    <property type="interactions" value="106"/>
</dbReference>
<accession>A0A665UTC0</accession>
<name>A0A665UTC0_ECHNA</name>
<dbReference type="SUPFAM" id="SSF48403">
    <property type="entry name" value="Ankyrin repeat"/>
    <property type="match status" value="1"/>
</dbReference>
<dbReference type="GO" id="GO:0008299">
    <property type="term" value="P:isoprenoid biosynthetic process"/>
    <property type="evidence" value="ECO:0007669"/>
    <property type="project" value="InterPro"/>
</dbReference>
<protein>
    <submittedName>
        <fullName evidence="4">Cyclin-dependent kinase inhibitor 2C (p18, inhibits CDK4)</fullName>
    </submittedName>
</protein>
<keyword evidence="1" id="KW-0677">Repeat</keyword>
<organism evidence="4 5">
    <name type="scientific">Echeneis naucrates</name>
    <name type="common">Live sharksucker</name>
    <dbReference type="NCBI Taxonomy" id="173247"/>
    <lineage>
        <taxon>Eukaryota</taxon>
        <taxon>Metazoa</taxon>
        <taxon>Chordata</taxon>
        <taxon>Craniata</taxon>
        <taxon>Vertebrata</taxon>
        <taxon>Euteleostomi</taxon>
        <taxon>Actinopterygii</taxon>
        <taxon>Neopterygii</taxon>
        <taxon>Teleostei</taxon>
        <taxon>Neoteleostei</taxon>
        <taxon>Acanthomorphata</taxon>
        <taxon>Carangaria</taxon>
        <taxon>Carangiformes</taxon>
        <taxon>Echeneidae</taxon>
        <taxon>Echeneis</taxon>
    </lineage>
</organism>
<dbReference type="GO" id="GO:0005634">
    <property type="term" value="C:nucleus"/>
    <property type="evidence" value="ECO:0007669"/>
    <property type="project" value="TreeGrafter"/>
</dbReference>
<reference evidence="4" key="2">
    <citation type="submission" date="2025-08" db="UniProtKB">
        <authorList>
            <consortium name="Ensembl"/>
        </authorList>
    </citation>
    <scope>IDENTIFICATION</scope>
</reference>
<dbReference type="PANTHER" id="PTHR24201:SF14">
    <property type="entry name" value="CYCLIN-DEPENDENT KINASE 4 INHIBITOR C-LIKE"/>
    <property type="match status" value="1"/>
</dbReference>
<dbReference type="PROSITE" id="PS50088">
    <property type="entry name" value="ANK_REPEAT"/>
    <property type="match status" value="2"/>
</dbReference>
<reference evidence="4" key="3">
    <citation type="submission" date="2025-09" db="UniProtKB">
        <authorList>
            <consortium name="Ensembl"/>
        </authorList>
    </citation>
    <scope>IDENTIFICATION</scope>
</reference>
<keyword evidence="2 3" id="KW-0040">ANK repeat</keyword>
<dbReference type="InterPro" id="IPR036770">
    <property type="entry name" value="Ankyrin_rpt-contain_sf"/>
</dbReference>
<dbReference type="PROSITE" id="PS50297">
    <property type="entry name" value="ANK_REP_REGION"/>
    <property type="match status" value="2"/>
</dbReference>